<dbReference type="SMART" id="SM00091">
    <property type="entry name" value="PAS"/>
    <property type="match status" value="1"/>
</dbReference>
<dbReference type="InterPro" id="IPR035965">
    <property type="entry name" value="PAS-like_dom_sf"/>
</dbReference>
<dbReference type="SUPFAM" id="SSF55785">
    <property type="entry name" value="PYP-like sensor domain (PAS domain)"/>
    <property type="match status" value="1"/>
</dbReference>
<keyword evidence="1" id="KW-0812">Transmembrane</keyword>
<dbReference type="CDD" id="cd00130">
    <property type="entry name" value="PAS"/>
    <property type="match status" value="1"/>
</dbReference>
<proteinExistence type="predicted"/>
<sequence>MTKQSTDYQAIIQNTINTQLKAIEILAKQFSYNGSRALGKLREGNTDLDDLGLDAVLVHDLNGNVVESFTRVENRTLNNLTMLHSKLKYHELEEINDIGADFVRGRIFFYVSVAGYDDNNVSKQVTILKELDANKMRELSESLGKKIKSKYVSAGLQVTQVSYAGGMSIVFSGTRKNATNGELYANYEVELASGRKHPSSYSVEFEEYKKTNWVMYASLIGAVIVIPTVSILMWISLNNVLIVPVKKLLSELADAEKLSKDLAHGRQKKVFPIELHDIYINFMNVYAKMLNKNQFNDLLVDAIGDVIITVSHGGTITYVNPAAESWMQTDSAELIGFPLNFLITNIDNSTPDVLAWIHKATVEKQRIETKAVVGSLLVKEEIYNADVICQPLTQKGKGTESEAVIVIRIKEQQEASSYL</sequence>
<dbReference type="EMBL" id="AP019799">
    <property type="protein sequence ID" value="BBL90712.1"/>
    <property type="molecule type" value="Genomic_DNA"/>
</dbReference>
<dbReference type="AlphaFoldDB" id="A0A510IAB8"/>
<dbReference type="Gene3D" id="3.30.450.20">
    <property type="entry name" value="PAS domain"/>
    <property type="match status" value="1"/>
</dbReference>
<dbReference type="InterPro" id="IPR013767">
    <property type="entry name" value="PAS_fold"/>
</dbReference>
<dbReference type="Proteomes" id="UP000315115">
    <property type="component" value="Chromosome 2"/>
</dbReference>
<name>A0A510IAB8_9VIBR</name>
<feature type="domain" description="PAS" evidence="2">
    <location>
        <begin position="294"/>
        <end position="362"/>
    </location>
</feature>
<feature type="transmembrane region" description="Helical" evidence="1">
    <location>
        <begin position="213"/>
        <end position="237"/>
    </location>
</feature>
<dbReference type="InterPro" id="IPR000014">
    <property type="entry name" value="PAS"/>
</dbReference>
<accession>A0A510IAB8</accession>
<keyword evidence="1" id="KW-0472">Membrane</keyword>
<reference evidence="4" key="1">
    <citation type="submission" date="2019-07" db="EMBL/GenBank/DDBJ databases">
        <title>Complete Genome Sequences of Vibrion rotiferianus strain AM7.</title>
        <authorList>
            <person name="Miyazaki K."/>
            <person name="Wiseschart A."/>
            <person name="Pootanakit K."/>
            <person name="Ishimori K."/>
            <person name="Kitahara K."/>
        </authorList>
    </citation>
    <scope>NUCLEOTIDE SEQUENCE [LARGE SCALE GENOMIC DNA]</scope>
    <source>
        <strain evidence="4">AM7</strain>
    </source>
</reference>
<dbReference type="Pfam" id="PF00989">
    <property type="entry name" value="PAS"/>
    <property type="match status" value="1"/>
</dbReference>
<organism evidence="3 4">
    <name type="scientific">Vibrio rotiferianus</name>
    <dbReference type="NCBI Taxonomy" id="190895"/>
    <lineage>
        <taxon>Bacteria</taxon>
        <taxon>Pseudomonadati</taxon>
        <taxon>Pseudomonadota</taxon>
        <taxon>Gammaproteobacteria</taxon>
        <taxon>Vibrionales</taxon>
        <taxon>Vibrionaceae</taxon>
        <taxon>Vibrio</taxon>
    </lineage>
</organism>
<keyword evidence="1" id="KW-1133">Transmembrane helix</keyword>
<gene>
    <name evidence="3" type="ORF">VroAM7_33650</name>
</gene>
<evidence type="ECO:0000313" key="3">
    <source>
        <dbReference type="EMBL" id="BBL90712.1"/>
    </source>
</evidence>
<evidence type="ECO:0000313" key="4">
    <source>
        <dbReference type="Proteomes" id="UP000315115"/>
    </source>
</evidence>
<evidence type="ECO:0000259" key="2">
    <source>
        <dbReference type="SMART" id="SM00091"/>
    </source>
</evidence>
<evidence type="ECO:0000256" key="1">
    <source>
        <dbReference type="SAM" id="Phobius"/>
    </source>
</evidence>
<protein>
    <recommendedName>
        <fullName evidence="2">PAS domain-containing protein</fullName>
    </recommendedName>
</protein>
<dbReference type="GO" id="GO:0006355">
    <property type="term" value="P:regulation of DNA-templated transcription"/>
    <property type="evidence" value="ECO:0007669"/>
    <property type="project" value="InterPro"/>
</dbReference>